<comment type="caution">
    <text evidence="1">The sequence shown here is derived from an EMBL/GenBank/DDBJ whole genome shotgun (WGS) entry which is preliminary data.</text>
</comment>
<accession>A0ACB7ZE11</accession>
<gene>
    <name evidence="1" type="ORF">Vadar_022288</name>
</gene>
<keyword evidence="2" id="KW-1185">Reference proteome</keyword>
<protein>
    <submittedName>
        <fullName evidence="1">Uncharacterized protein</fullName>
    </submittedName>
</protein>
<organism evidence="1 2">
    <name type="scientific">Vaccinium darrowii</name>
    <dbReference type="NCBI Taxonomy" id="229202"/>
    <lineage>
        <taxon>Eukaryota</taxon>
        <taxon>Viridiplantae</taxon>
        <taxon>Streptophyta</taxon>
        <taxon>Embryophyta</taxon>
        <taxon>Tracheophyta</taxon>
        <taxon>Spermatophyta</taxon>
        <taxon>Magnoliopsida</taxon>
        <taxon>eudicotyledons</taxon>
        <taxon>Gunneridae</taxon>
        <taxon>Pentapetalae</taxon>
        <taxon>asterids</taxon>
        <taxon>Ericales</taxon>
        <taxon>Ericaceae</taxon>
        <taxon>Vaccinioideae</taxon>
        <taxon>Vaccinieae</taxon>
        <taxon>Vaccinium</taxon>
    </lineage>
</organism>
<name>A0ACB7ZE11_9ERIC</name>
<proteinExistence type="predicted"/>
<reference evidence="1 2" key="1">
    <citation type="journal article" date="2021" name="Hortic Res">
        <title>High-quality reference genome and annotation aids understanding of berry development for evergreen blueberry (Vaccinium darrowii).</title>
        <authorList>
            <person name="Yu J."/>
            <person name="Hulse-Kemp A.M."/>
            <person name="Babiker E."/>
            <person name="Staton M."/>
        </authorList>
    </citation>
    <scope>NUCLEOTIDE SEQUENCE [LARGE SCALE GENOMIC DNA]</scope>
    <source>
        <strain evidence="2">cv. NJ 8807/NJ 8810</strain>
        <tissue evidence="1">Young leaf</tissue>
    </source>
</reference>
<sequence>MNLDLLNFVIARQKFNSIEFEAFRNVQPISLRLYFWFLIDLGLDPIPRFEIDLGFILFLGFLIDLDLILFLGDLDFLGFPNNARRRKARGGRIPRPPVRLCSTENIYMESAEWDAAVALLNLGNYYKLLLEKRLTEAETTHAHLHIPRAAVEGFGIRNRVITLLDSDGQTWEMELRYYESGGGALKVTRNWQEFRLAHNLRKNDTILIYQSLVDKEKFFIGYKEPLKMTLN</sequence>
<dbReference type="EMBL" id="CM037162">
    <property type="protein sequence ID" value="KAH7863812.1"/>
    <property type="molecule type" value="Genomic_DNA"/>
</dbReference>
<evidence type="ECO:0000313" key="2">
    <source>
        <dbReference type="Proteomes" id="UP000828048"/>
    </source>
</evidence>
<dbReference type="Proteomes" id="UP000828048">
    <property type="component" value="Chromosome 12"/>
</dbReference>
<evidence type="ECO:0000313" key="1">
    <source>
        <dbReference type="EMBL" id="KAH7863812.1"/>
    </source>
</evidence>